<keyword evidence="3 12" id="KW-0812">Transmembrane</keyword>
<dbReference type="PROSITE" id="PS50835">
    <property type="entry name" value="IG_LIKE"/>
    <property type="match status" value="1"/>
</dbReference>
<evidence type="ECO:0000256" key="7">
    <source>
        <dbReference type="ARBA" id="ARBA00023157"/>
    </source>
</evidence>
<reference evidence="14" key="3">
    <citation type="submission" date="2025-09" db="UniProtKB">
        <authorList>
            <consortium name="Ensembl"/>
        </authorList>
    </citation>
    <scope>IDENTIFICATION</scope>
</reference>
<dbReference type="SMART" id="SM00408">
    <property type="entry name" value="IGc2"/>
    <property type="match status" value="1"/>
</dbReference>
<evidence type="ECO:0000256" key="8">
    <source>
        <dbReference type="ARBA" id="ARBA00023170"/>
    </source>
</evidence>
<dbReference type="STRING" id="64144.ENSATEP00000007204"/>
<dbReference type="AlphaFoldDB" id="A0A3Q1HIH1"/>
<feature type="domain" description="Ig-like" evidence="13">
    <location>
        <begin position="1"/>
        <end position="109"/>
    </location>
</feature>
<keyword evidence="15" id="KW-1185">Reference proteome</keyword>
<evidence type="ECO:0000256" key="4">
    <source>
        <dbReference type="ARBA" id="ARBA00022729"/>
    </source>
</evidence>
<dbReference type="GO" id="GO:0031295">
    <property type="term" value="P:T cell costimulation"/>
    <property type="evidence" value="ECO:0007669"/>
    <property type="project" value="TreeGrafter"/>
</dbReference>
<feature type="compositionally biased region" description="Basic and acidic residues" evidence="11">
    <location>
        <begin position="117"/>
        <end position="131"/>
    </location>
</feature>
<dbReference type="Ensembl" id="ENSATET00000007327.2">
    <property type="protein sequence ID" value="ENSATEP00000007204.2"/>
    <property type="gene ID" value="ENSATEG00000005078.2"/>
</dbReference>
<comment type="subcellular location">
    <subcellularLocation>
        <location evidence="1">Cell membrane</location>
        <topology evidence="1">Single-pass type I membrane protein</topology>
    </subcellularLocation>
</comment>
<keyword evidence="7" id="KW-1015">Disulfide bond</keyword>
<feature type="region of interest" description="Disordered" evidence="11">
    <location>
        <begin position="110"/>
        <end position="131"/>
    </location>
</feature>
<dbReference type="Proteomes" id="UP000265040">
    <property type="component" value="Chromosome 18"/>
</dbReference>
<dbReference type="InterPro" id="IPR051713">
    <property type="entry name" value="T-cell_Activation_Regulation"/>
</dbReference>
<dbReference type="GO" id="GO:0009897">
    <property type="term" value="C:external side of plasma membrane"/>
    <property type="evidence" value="ECO:0007669"/>
    <property type="project" value="TreeGrafter"/>
</dbReference>
<reference evidence="14" key="2">
    <citation type="submission" date="2025-08" db="UniProtKB">
        <authorList>
            <consortium name="Ensembl"/>
        </authorList>
    </citation>
    <scope>IDENTIFICATION</scope>
</reference>
<dbReference type="OrthoDB" id="8960739at2759"/>
<dbReference type="SMART" id="SM00406">
    <property type="entry name" value="IGv"/>
    <property type="match status" value="1"/>
</dbReference>
<keyword evidence="8" id="KW-0675">Receptor</keyword>
<evidence type="ECO:0000256" key="2">
    <source>
        <dbReference type="ARBA" id="ARBA00022475"/>
    </source>
</evidence>
<evidence type="ECO:0000256" key="12">
    <source>
        <dbReference type="SAM" id="Phobius"/>
    </source>
</evidence>
<name>A0A3Q1HIH1_ANATE</name>
<keyword evidence="10" id="KW-0393">Immunoglobulin domain</keyword>
<organism evidence="14 15">
    <name type="scientific">Anabas testudineus</name>
    <name type="common">Climbing perch</name>
    <name type="synonym">Anthias testudineus</name>
    <dbReference type="NCBI Taxonomy" id="64144"/>
    <lineage>
        <taxon>Eukaryota</taxon>
        <taxon>Metazoa</taxon>
        <taxon>Chordata</taxon>
        <taxon>Craniata</taxon>
        <taxon>Vertebrata</taxon>
        <taxon>Euteleostomi</taxon>
        <taxon>Actinopterygii</taxon>
        <taxon>Neopterygii</taxon>
        <taxon>Teleostei</taxon>
        <taxon>Neoteleostei</taxon>
        <taxon>Acanthomorphata</taxon>
        <taxon>Anabantaria</taxon>
        <taxon>Anabantiformes</taxon>
        <taxon>Anabantoidei</taxon>
        <taxon>Anabantidae</taxon>
        <taxon>Anabas</taxon>
    </lineage>
</organism>
<evidence type="ECO:0000259" key="13">
    <source>
        <dbReference type="PROSITE" id="PS50835"/>
    </source>
</evidence>
<dbReference type="InterPro" id="IPR007110">
    <property type="entry name" value="Ig-like_dom"/>
</dbReference>
<dbReference type="GO" id="GO:0007166">
    <property type="term" value="P:cell surface receptor signaling pathway"/>
    <property type="evidence" value="ECO:0007669"/>
    <property type="project" value="TreeGrafter"/>
</dbReference>
<evidence type="ECO:0000256" key="5">
    <source>
        <dbReference type="ARBA" id="ARBA00022989"/>
    </source>
</evidence>
<dbReference type="Pfam" id="PF07686">
    <property type="entry name" value="V-set"/>
    <property type="match status" value="1"/>
</dbReference>
<proteinExistence type="predicted"/>
<dbReference type="GO" id="GO:0042102">
    <property type="term" value="P:positive regulation of T cell proliferation"/>
    <property type="evidence" value="ECO:0007669"/>
    <property type="project" value="TreeGrafter"/>
</dbReference>
<dbReference type="PANTHER" id="PTHR25466">
    <property type="entry name" value="T-LYMPHOCYTE ACTIVATION ANTIGEN"/>
    <property type="match status" value="1"/>
</dbReference>
<dbReference type="GO" id="GO:0071222">
    <property type="term" value="P:cellular response to lipopolysaccharide"/>
    <property type="evidence" value="ECO:0007669"/>
    <property type="project" value="TreeGrafter"/>
</dbReference>
<protein>
    <recommendedName>
        <fullName evidence="13">Ig-like domain-containing protein</fullName>
    </recommendedName>
</protein>
<evidence type="ECO:0000256" key="9">
    <source>
        <dbReference type="ARBA" id="ARBA00023180"/>
    </source>
</evidence>
<reference evidence="14" key="1">
    <citation type="submission" date="2021-04" db="EMBL/GenBank/DDBJ databases">
        <authorList>
            <consortium name="Wellcome Sanger Institute Data Sharing"/>
        </authorList>
    </citation>
    <scope>NUCLEOTIDE SEQUENCE [LARGE SCALE GENOMIC DNA]</scope>
</reference>
<keyword evidence="5 12" id="KW-1133">Transmembrane helix</keyword>
<keyword evidence="9" id="KW-0325">Glycoprotein</keyword>
<dbReference type="SUPFAM" id="SSF48726">
    <property type="entry name" value="Immunoglobulin"/>
    <property type="match status" value="1"/>
</dbReference>
<dbReference type="SMART" id="SM00409">
    <property type="entry name" value="IG"/>
    <property type="match status" value="1"/>
</dbReference>
<dbReference type="InterPro" id="IPR003599">
    <property type="entry name" value="Ig_sub"/>
</dbReference>
<sequence length="178" mass="19849">AELWANKRNHLQINLTAEPGDTVTLPCYSRSTVTAVKWIRPDLKKAGYVFMFQDGRSVPDNQHPYYKNWVELKDTEMKNGDVSLILKNVTTSDSGTYECYVNQGQINLRRGPFNEDGGDKDGGKSGGHEDRNSRGHVGLAIGLSVTVLVLVVAFMFFIRLKRTRQSPNSAPADLFDVS</sequence>
<dbReference type="InParanoid" id="A0A3Q1HIH1"/>
<dbReference type="InterPro" id="IPR013106">
    <property type="entry name" value="Ig_V-set"/>
</dbReference>
<evidence type="ECO:0000256" key="10">
    <source>
        <dbReference type="ARBA" id="ARBA00023319"/>
    </source>
</evidence>
<evidence type="ECO:0000256" key="11">
    <source>
        <dbReference type="SAM" id="MobiDB-lite"/>
    </source>
</evidence>
<dbReference type="GO" id="GO:0006955">
    <property type="term" value="P:immune response"/>
    <property type="evidence" value="ECO:0007669"/>
    <property type="project" value="TreeGrafter"/>
</dbReference>
<dbReference type="GeneTree" id="ENSGT01120000277080"/>
<keyword evidence="2" id="KW-1003">Cell membrane</keyword>
<evidence type="ECO:0000256" key="1">
    <source>
        <dbReference type="ARBA" id="ARBA00004251"/>
    </source>
</evidence>
<evidence type="ECO:0000256" key="3">
    <source>
        <dbReference type="ARBA" id="ARBA00022692"/>
    </source>
</evidence>
<evidence type="ECO:0000313" key="15">
    <source>
        <dbReference type="Proteomes" id="UP000265040"/>
    </source>
</evidence>
<accession>A0A3Q1HIH1</accession>
<dbReference type="GO" id="GO:0042130">
    <property type="term" value="P:negative regulation of T cell proliferation"/>
    <property type="evidence" value="ECO:0007669"/>
    <property type="project" value="TreeGrafter"/>
</dbReference>
<dbReference type="InterPro" id="IPR003598">
    <property type="entry name" value="Ig_sub2"/>
</dbReference>
<dbReference type="InterPro" id="IPR013783">
    <property type="entry name" value="Ig-like_fold"/>
</dbReference>
<evidence type="ECO:0000256" key="6">
    <source>
        <dbReference type="ARBA" id="ARBA00023136"/>
    </source>
</evidence>
<dbReference type="InterPro" id="IPR036179">
    <property type="entry name" value="Ig-like_dom_sf"/>
</dbReference>
<feature type="transmembrane region" description="Helical" evidence="12">
    <location>
        <begin position="137"/>
        <end position="158"/>
    </location>
</feature>
<keyword evidence="4" id="KW-0732">Signal</keyword>
<evidence type="ECO:0000313" key="14">
    <source>
        <dbReference type="Ensembl" id="ENSATEP00000007204.2"/>
    </source>
</evidence>
<dbReference type="Gene3D" id="2.60.40.10">
    <property type="entry name" value="Immunoglobulins"/>
    <property type="match status" value="1"/>
</dbReference>
<keyword evidence="6 12" id="KW-0472">Membrane</keyword>
<dbReference type="PANTHER" id="PTHR25466:SF14">
    <property type="entry name" value="BUTYROPHILIN SUBFAMILY 2 MEMBER A2-LIKE-RELATED"/>
    <property type="match status" value="1"/>
</dbReference>